<reference evidence="2 3" key="1">
    <citation type="submission" date="2019-03" db="EMBL/GenBank/DDBJ databases">
        <title>Genomic Encyclopedia of Type Strains, Phase IV (KMG-IV): sequencing the most valuable type-strain genomes for metagenomic binning, comparative biology and taxonomic classification.</title>
        <authorList>
            <person name="Goeker M."/>
        </authorList>
    </citation>
    <scope>NUCLEOTIDE SEQUENCE [LARGE SCALE GENOMIC DNA]</scope>
    <source>
        <strain evidence="2 3">DSM 15505</strain>
    </source>
</reference>
<dbReference type="InterPro" id="IPR004509">
    <property type="entry name" value="Competence_ComEA_HhH"/>
</dbReference>
<dbReference type="RefSeq" id="WP_243864900.1">
    <property type="nucleotide sequence ID" value="NZ_SOAX01000002.1"/>
</dbReference>
<proteinExistence type="predicted"/>
<dbReference type="Gene3D" id="1.10.150.320">
    <property type="entry name" value="Photosystem II 12 kDa extrinsic protein"/>
    <property type="match status" value="1"/>
</dbReference>
<dbReference type="GO" id="GO:0015627">
    <property type="term" value="C:type II protein secretion system complex"/>
    <property type="evidence" value="ECO:0007669"/>
    <property type="project" value="TreeGrafter"/>
</dbReference>
<dbReference type="Pfam" id="PF12836">
    <property type="entry name" value="HHH_3"/>
    <property type="match status" value="1"/>
</dbReference>
<evidence type="ECO:0000313" key="2">
    <source>
        <dbReference type="EMBL" id="TDT43250.1"/>
    </source>
</evidence>
<dbReference type="GO" id="GO:0015628">
    <property type="term" value="P:protein secretion by the type II secretion system"/>
    <property type="evidence" value="ECO:0007669"/>
    <property type="project" value="TreeGrafter"/>
</dbReference>
<dbReference type="InterPro" id="IPR010994">
    <property type="entry name" value="RuvA_2-like"/>
</dbReference>
<protein>
    <submittedName>
        <fullName evidence="2">Competence protein ComEA</fullName>
    </submittedName>
</protein>
<dbReference type="PANTHER" id="PTHR21180:SF32">
    <property type="entry name" value="ENDONUCLEASE_EXONUCLEASE_PHOSPHATASE FAMILY DOMAIN-CONTAINING PROTEIN 1"/>
    <property type="match status" value="1"/>
</dbReference>
<sequence length="88" mass="9390">MKMKSAALALLLATGIAQAEEAPEAVNINEADSQTLAAELDGVGPVKAEAIVEFRKKEGEFVTPEHLEEVNGIGTATLDSNRERIRVD</sequence>
<dbReference type="Proteomes" id="UP000295830">
    <property type="component" value="Unassembled WGS sequence"/>
</dbReference>
<evidence type="ECO:0000313" key="3">
    <source>
        <dbReference type="Proteomes" id="UP000295830"/>
    </source>
</evidence>
<keyword evidence="1" id="KW-0732">Signal</keyword>
<feature type="signal peptide" evidence="1">
    <location>
        <begin position="1"/>
        <end position="19"/>
    </location>
</feature>
<dbReference type="NCBIfam" id="TIGR00426">
    <property type="entry name" value="competence protein ComEA helix-hairpin-helix repeat region"/>
    <property type="match status" value="1"/>
</dbReference>
<organism evidence="2 3">
    <name type="scientific">Halospina denitrificans</name>
    <dbReference type="NCBI Taxonomy" id="332522"/>
    <lineage>
        <taxon>Bacteria</taxon>
        <taxon>Pseudomonadati</taxon>
        <taxon>Pseudomonadota</taxon>
        <taxon>Gammaproteobacteria</taxon>
        <taxon>Halospina</taxon>
    </lineage>
</organism>
<dbReference type="EMBL" id="SOAX01000002">
    <property type="protein sequence ID" value="TDT43250.1"/>
    <property type="molecule type" value="Genomic_DNA"/>
</dbReference>
<gene>
    <name evidence="2" type="ORF">DES49_1064</name>
</gene>
<evidence type="ECO:0000256" key="1">
    <source>
        <dbReference type="SAM" id="SignalP"/>
    </source>
</evidence>
<dbReference type="SUPFAM" id="SSF47781">
    <property type="entry name" value="RuvA domain 2-like"/>
    <property type="match status" value="1"/>
</dbReference>
<comment type="caution">
    <text evidence="2">The sequence shown here is derived from an EMBL/GenBank/DDBJ whole genome shotgun (WGS) entry which is preliminary data.</text>
</comment>
<keyword evidence="3" id="KW-1185">Reference proteome</keyword>
<accession>A0A4R7JXN7</accession>
<name>A0A4R7JXN7_9GAMM</name>
<dbReference type="PANTHER" id="PTHR21180">
    <property type="entry name" value="ENDONUCLEASE/EXONUCLEASE/PHOSPHATASE FAMILY DOMAIN-CONTAINING PROTEIN 1"/>
    <property type="match status" value="1"/>
</dbReference>
<dbReference type="InterPro" id="IPR051675">
    <property type="entry name" value="Endo/Exo/Phosphatase_dom_1"/>
</dbReference>
<feature type="chain" id="PRO_5020433409" evidence="1">
    <location>
        <begin position="20"/>
        <end position="88"/>
    </location>
</feature>
<dbReference type="AlphaFoldDB" id="A0A4R7JXN7"/>